<evidence type="ECO:0000313" key="1">
    <source>
        <dbReference type="EMBL" id="ELU40312.1"/>
    </source>
</evidence>
<dbReference type="AlphaFoldDB" id="L8WU66"/>
<dbReference type="EMBL" id="AFRT01001459">
    <property type="protein sequence ID" value="ELU40312.1"/>
    <property type="molecule type" value="Genomic_DNA"/>
</dbReference>
<dbReference type="HOGENOM" id="CLU_1961072_0_0_1"/>
<comment type="caution">
    <text evidence="1">The sequence shown here is derived from an EMBL/GenBank/DDBJ whole genome shotgun (WGS) entry which is preliminary data.</text>
</comment>
<organism evidence="1 2">
    <name type="scientific">Thanatephorus cucumeris (strain AG1-IA)</name>
    <name type="common">Rice sheath blight fungus</name>
    <name type="synonym">Rhizoctonia solani</name>
    <dbReference type="NCBI Taxonomy" id="983506"/>
    <lineage>
        <taxon>Eukaryota</taxon>
        <taxon>Fungi</taxon>
        <taxon>Dikarya</taxon>
        <taxon>Basidiomycota</taxon>
        <taxon>Agaricomycotina</taxon>
        <taxon>Agaricomycetes</taxon>
        <taxon>Cantharellales</taxon>
        <taxon>Ceratobasidiaceae</taxon>
        <taxon>Rhizoctonia</taxon>
        <taxon>Rhizoctonia solani AG-1</taxon>
    </lineage>
</organism>
<evidence type="ECO:0000313" key="2">
    <source>
        <dbReference type="Proteomes" id="UP000011668"/>
    </source>
</evidence>
<name>L8WU66_THACA</name>
<accession>L8WU66</accession>
<proteinExistence type="predicted"/>
<sequence>MRLTDPIGGTLPSLIKHRWLESTSWIITVRGRWTIATNVRAGWSFSVSSSAILIAPSIHPALCELRFTSSQVADNNKTYPAPGPVVTLLTRTITTPLVVARHVMVLGVFFKGCSATCASEPQRTFSKS</sequence>
<protein>
    <submittedName>
        <fullName evidence="1">Uncharacterized protein</fullName>
    </submittedName>
</protein>
<reference evidence="1 2" key="1">
    <citation type="journal article" date="2013" name="Nat. Commun.">
        <title>The evolution and pathogenic mechanisms of the rice sheath blight pathogen.</title>
        <authorList>
            <person name="Zheng A."/>
            <person name="Lin R."/>
            <person name="Xu L."/>
            <person name="Qin P."/>
            <person name="Tang C."/>
            <person name="Ai P."/>
            <person name="Zhang D."/>
            <person name="Liu Y."/>
            <person name="Sun Z."/>
            <person name="Feng H."/>
            <person name="Wang Y."/>
            <person name="Chen Y."/>
            <person name="Liang X."/>
            <person name="Fu R."/>
            <person name="Li Q."/>
            <person name="Zhang J."/>
            <person name="Yu X."/>
            <person name="Xie Z."/>
            <person name="Ding L."/>
            <person name="Guan P."/>
            <person name="Tang J."/>
            <person name="Liang Y."/>
            <person name="Wang S."/>
            <person name="Deng Q."/>
            <person name="Li S."/>
            <person name="Zhu J."/>
            <person name="Wang L."/>
            <person name="Liu H."/>
            <person name="Li P."/>
        </authorList>
    </citation>
    <scope>NUCLEOTIDE SEQUENCE [LARGE SCALE GENOMIC DNA]</scope>
    <source>
        <strain evidence="2">AG-1 IA</strain>
    </source>
</reference>
<gene>
    <name evidence="1" type="ORF">AG1IA_05640</name>
</gene>
<keyword evidence="2" id="KW-1185">Reference proteome</keyword>
<dbReference type="Proteomes" id="UP000011668">
    <property type="component" value="Unassembled WGS sequence"/>
</dbReference>